<dbReference type="GO" id="GO:0035269">
    <property type="term" value="P:protein O-linked glycosylation via mannose"/>
    <property type="evidence" value="ECO:0000318"/>
    <property type="project" value="GO_Central"/>
</dbReference>
<comment type="subcellular location">
    <subcellularLocation>
        <location evidence="1">Membrane</location>
        <topology evidence="1">Single-pass type II membrane protein</topology>
    </subcellularLocation>
</comment>
<keyword evidence="2 7" id="KW-0812">Transmembrane</keyword>
<dbReference type="Pfam" id="PF13896">
    <property type="entry name" value="Glyco_transf_49"/>
    <property type="match status" value="1"/>
</dbReference>
<keyword evidence="4 7" id="KW-1133">Transmembrane helix</keyword>
<evidence type="ECO:0000256" key="4">
    <source>
        <dbReference type="ARBA" id="ARBA00022989"/>
    </source>
</evidence>
<keyword evidence="6" id="KW-0325">Glycoprotein</keyword>
<reference evidence="9" key="1">
    <citation type="submission" date="2015-02" db="EMBL/GenBank/DDBJ databases">
        <title>Genome sequencing for Strongylocentrotus purpuratus.</title>
        <authorList>
            <person name="Murali S."/>
            <person name="Liu Y."/>
            <person name="Vee V."/>
            <person name="English A."/>
            <person name="Wang M."/>
            <person name="Skinner E."/>
            <person name="Han Y."/>
            <person name="Muzny D.M."/>
            <person name="Worley K.C."/>
            <person name="Gibbs R.A."/>
        </authorList>
    </citation>
    <scope>NUCLEOTIDE SEQUENCE</scope>
</reference>
<evidence type="ECO:0000256" key="1">
    <source>
        <dbReference type="ARBA" id="ARBA00004606"/>
    </source>
</evidence>
<sequence>MKMAVSTDHKTGLLLHLHFRRIHVKRVIWCLFIILTISLVLMYMNVVSILDEENNGRVQKDPFESRQADQRDDAAVDQDDFGDLGDLQERSMNLLSSRIIDASEISIEGWWMSHARWDYEVDCDAGRKGLCAKVLKVACSPDSVRSIYQFLPINPHVRLKRLHFSAKSASTNLKRFPESGGATTYSAIALLKYIDDSTERLRLEFPGGTHSFLPAKINKTLSIEKQVESITVMLCCYGYKGHIKFSDIHLHAFSDIPPSHTPLTRDEMVVPCTQRKPASIPKKPSYRTEHVLSADNMQIPFDDVTLITHASLDRIDGVLRMLNSWDAPCSISLYLPIKADERDEDIEWKKIYVFKKMRILQTRADIDLTLVYSNTMEDIYPINYMRNVAISQSKTKFILLLDADFLPSPTLHKHFLDVMAVWQVSEQRDRKTAFVVPAFDYIEEKQDQAGLPSTKDELISLMKQDLPAVSIFRFYESPLSHRPTNYVQWYMANEPYKISYYEDKYEPYLILQKSGMPMYDERFTGYGMNKITHILELHAAGYDFVVLPDAWVIHIPHLMSTQNSRFLSDPISRLTNRVTRLEFVSDVMRKYQIGACKGLPT</sequence>
<dbReference type="OrthoDB" id="411524at2759"/>
<dbReference type="Gene3D" id="3.90.550.10">
    <property type="entry name" value="Spore Coat Polysaccharide Biosynthesis Protein SpsA, Chain A"/>
    <property type="match status" value="1"/>
</dbReference>
<proteinExistence type="predicted"/>
<dbReference type="GO" id="GO:0042285">
    <property type="term" value="F:xylosyltransferase activity"/>
    <property type="evidence" value="ECO:0000318"/>
    <property type="project" value="GO_Central"/>
</dbReference>
<dbReference type="InterPro" id="IPR051292">
    <property type="entry name" value="Xyl/GlcA_transferase"/>
</dbReference>
<dbReference type="InterPro" id="IPR029044">
    <property type="entry name" value="Nucleotide-diphossugar_trans"/>
</dbReference>
<accession>A0A7M7G1P4</accession>
<reference evidence="8" key="2">
    <citation type="submission" date="2021-01" db="UniProtKB">
        <authorList>
            <consortium name="EnsemblMetazoa"/>
        </authorList>
    </citation>
    <scope>IDENTIFICATION</scope>
</reference>
<evidence type="ECO:0000256" key="3">
    <source>
        <dbReference type="ARBA" id="ARBA00022968"/>
    </source>
</evidence>
<dbReference type="RefSeq" id="XP_001200797.4">
    <property type="nucleotide sequence ID" value="XM_001200797.4"/>
</dbReference>
<dbReference type="PANTHER" id="PTHR12270:SF52">
    <property type="entry name" value="GLYCOSYLTRANSFERASE-LIKE PROTEIN GNT13-RELATED"/>
    <property type="match status" value="1"/>
</dbReference>
<evidence type="ECO:0000313" key="8">
    <source>
        <dbReference type="EnsemblMetazoa" id="XP_001200797"/>
    </source>
</evidence>
<keyword evidence="5 7" id="KW-0472">Membrane</keyword>
<evidence type="ECO:0000256" key="2">
    <source>
        <dbReference type="ARBA" id="ARBA00022692"/>
    </source>
</evidence>
<evidence type="ECO:0000256" key="5">
    <source>
        <dbReference type="ARBA" id="ARBA00023136"/>
    </source>
</evidence>
<evidence type="ECO:0000313" key="9">
    <source>
        <dbReference type="Proteomes" id="UP000007110"/>
    </source>
</evidence>
<evidence type="ECO:0000256" key="6">
    <source>
        <dbReference type="ARBA" id="ARBA00023180"/>
    </source>
</evidence>
<keyword evidence="3" id="KW-0735">Signal-anchor</keyword>
<dbReference type="SUPFAM" id="SSF53448">
    <property type="entry name" value="Nucleotide-diphospho-sugar transferases"/>
    <property type="match status" value="1"/>
</dbReference>
<protein>
    <submittedName>
        <fullName evidence="8">Uncharacterized protein</fullName>
    </submittedName>
</protein>
<keyword evidence="9" id="KW-1185">Reference proteome</keyword>
<dbReference type="OMA" id="LVHVPHK"/>
<dbReference type="InParanoid" id="A0A7M7G1P4"/>
<dbReference type="AlphaFoldDB" id="A0A7M7G1P4"/>
<dbReference type="GO" id="GO:0016020">
    <property type="term" value="C:membrane"/>
    <property type="evidence" value="ECO:0007669"/>
    <property type="project" value="UniProtKB-SubCell"/>
</dbReference>
<dbReference type="PANTHER" id="PTHR12270">
    <property type="entry name" value="GLYCOSYLTRANSFERASE-RELATED"/>
    <property type="match status" value="1"/>
</dbReference>
<dbReference type="KEGG" id="spu:764487"/>
<organism evidence="8 9">
    <name type="scientific">Strongylocentrotus purpuratus</name>
    <name type="common">Purple sea urchin</name>
    <dbReference type="NCBI Taxonomy" id="7668"/>
    <lineage>
        <taxon>Eukaryota</taxon>
        <taxon>Metazoa</taxon>
        <taxon>Echinodermata</taxon>
        <taxon>Eleutherozoa</taxon>
        <taxon>Echinozoa</taxon>
        <taxon>Echinoidea</taxon>
        <taxon>Euechinoidea</taxon>
        <taxon>Echinacea</taxon>
        <taxon>Camarodonta</taxon>
        <taxon>Echinidea</taxon>
        <taxon>Strongylocentrotidae</taxon>
        <taxon>Strongylocentrotus</taxon>
    </lineage>
</organism>
<dbReference type="GO" id="GO:0015020">
    <property type="term" value="F:glucuronosyltransferase activity"/>
    <property type="evidence" value="ECO:0000318"/>
    <property type="project" value="GO_Central"/>
</dbReference>
<feature type="transmembrane region" description="Helical" evidence="7">
    <location>
        <begin position="27"/>
        <end position="50"/>
    </location>
</feature>
<evidence type="ECO:0000256" key="7">
    <source>
        <dbReference type="SAM" id="Phobius"/>
    </source>
</evidence>
<dbReference type="GeneID" id="764487"/>
<dbReference type="Proteomes" id="UP000007110">
    <property type="component" value="Unassembled WGS sequence"/>
</dbReference>
<dbReference type="EnsemblMetazoa" id="XM_001200797">
    <property type="protein sequence ID" value="XP_001200797"/>
    <property type="gene ID" value="LOC764487"/>
</dbReference>
<name>A0A7M7G1P4_STRPU</name>